<gene>
    <name evidence="2" type="ORF">QBC38DRAFT_280406</name>
</gene>
<accession>A0AAN7GUE8</accession>
<sequence>MPPSGSEKMSTRYDGRQKDLDPMVSGRLYNYQNSFLYKMPEEILVMIVNHLDPRDDAVARFCLARVAHLFRQHKIDASPFGTYWKEIIAEPRTDYLISALNSWGESRIVQEICRLLRKDKLCSNCLKFSKTSEGRALLDARRRHRITSQPPRPDCSGCGRSHNHLHFSAAQKRKRIGEGVCLGWEGHIKLCQHRRASWSDVEAALLASAIEGDSWKHYTTYELIRCEHPMHRSDCLASSPPSIKVRVWYGKAKIIVEWNAHTVLPINNQGRLDSRDVLAMFWCHQETGASSILLGDLKPSQAMHPRQMMCFGTDWCTCLSYDNGALEERDPAGVPGYKSCLGTGNVDKKDNRHRIENWGGKLEGDVGIKYCSESSTENEICLCTNYNKTIFFDLPRMESSKPVTRIIPSHEWLHGMDPNSYELDYTMLPCGSRGRWLKCKDVACAKY</sequence>
<evidence type="ECO:0000259" key="1">
    <source>
        <dbReference type="PROSITE" id="PS50181"/>
    </source>
</evidence>
<name>A0AAN7GUE8_9PEZI</name>
<evidence type="ECO:0000313" key="3">
    <source>
        <dbReference type="Proteomes" id="UP001301958"/>
    </source>
</evidence>
<reference evidence="2" key="1">
    <citation type="journal article" date="2023" name="Mol. Phylogenet. Evol.">
        <title>Genome-scale phylogeny and comparative genomics of the fungal order Sordariales.</title>
        <authorList>
            <person name="Hensen N."/>
            <person name="Bonometti L."/>
            <person name="Westerberg I."/>
            <person name="Brannstrom I.O."/>
            <person name="Guillou S."/>
            <person name="Cros-Aarteil S."/>
            <person name="Calhoun S."/>
            <person name="Haridas S."/>
            <person name="Kuo A."/>
            <person name="Mondo S."/>
            <person name="Pangilinan J."/>
            <person name="Riley R."/>
            <person name="LaButti K."/>
            <person name="Andreopoulos B."/>
            <person name="Lipzen A."/>
            <person name="Chen C."/>
            <person name="Yan M."/>
            <person name="Daum C."/>
            <person name="Ng V."/>
            <person name="Clum A."/>
            <person name="Steindorff A."/>
            <person name="Ohm R.A."/>
            <person name="Martin F."/>
            <person name="Silar P."/>
            <person name="Natvig D.O."/>
            <person name="Lalanne C."/>
            <person name="Gautier V."/>
            <person name="Ament-Velasquez S.L."/>
            <person name="Kruys A."/>
            <person name="Hutchinson M.I."/>
            <person name="Powell A.J."/>
            <person name="Barry K."/>
            <person name="Miller A.N."/>
            <person name="Grigoriev I.V."/>
            <person name="Debuchy R."/>
            <person name="Gladieux P."/>
            <person name="Hiltunen Thoren M."/>
            <person name="Johannesson H."/>
        </authorList>
    </citation>
    <scope>NUCLEOTIDE SEQUENCE</scope>
    <source>
        <strain evidence="2">CBS 990.96</strain>
    </source>
</reference>
<proteinExistence type="predicted"/>
<dbReference type="InterPro" id="IPR001810">
    <property type="entry name" value="F-box_dom"/>
</dbReference>
<dbReference type="Proteomes" id="UP001301958">
    <property type="component" value="Unassembled WGS sequence"/>
</dbReference>
<feature type="domain" description="F-box" evidence="1">
    <location>
        <begin position="33"/>
        <end position="87"/>
    </location>
</feature>
<reference evidence="2" key="2">
    <citation type="submission" date="2023-05" db="EMBL/GenBank/DDBJ databases">
        <authorList>
            <consortium name="Lawrence Berkeley National Laboratory"/>
            <person name="Steindorff A."/>
            <person name="Hensen N."/>
            <person name="Bonometti L."/>
            <person name="Westerberg I."/>
            <person name="Brannstrom I.O."/>
            <person name="Guillou S."/>
            <person name="Cros-Aarteil S."/>
            <person name="Calhoun S."/>
            <person name="Haridas S."/>
            <person name="Kuo A."/>
            <person name="Mondo S."/>
            <person name="Pangilinan J."/>
            <person name="Riley R."/>
            <person name="Labutti K."/>
            <person name="Andreopoulos B."/>
            <person name="Lipzen A."/>
            <person name="Chen C."/>
            <person name="Yanf M."/>
            <person name="Daum C."/>
            <person name="Ng V."/>
            <person name="Clum A."/>
            <person name="Ohm R."/>
            <person name="Martin F."/>
            <person name="Silar P."/>
            <person name="Natvig D."/>
            <person name="Lalanne C."/>
            <person name="Gautier V."/>
            <person name="Ament-Velasquez S.L."/>
            <person name="Kruys A."/>
            <person name="Hutchinson M.I."/>
            <person name="Powell A.J."/>
            <person name="Barry K."/>
            <person name="Miller A.N."/>
            <person name="Grigoriev I.V."/>
            <person name="Debuchy R."/>
            <person name="Gladieux P."/>
            <person name="Thoren M.H."/>
            <person name="Johannesson H."/>
        </authorList>
    </citation>
    <scope>NUCLEOTIDE SEQUENCE</scope>
    <source>
        <strain evidence="2">CBS 990.96</strain>
    </source>
</reference>
<protein>
    <recommendedName>
        <fullName evidence="1">F-box domain-containing protein</fullName>
    </recommendedName>
</protein>
<dbReference type="AlphaFoldDB" id="A0AAN7GUE8"/>
<keyword evidence="3" id="KW-1185">Reference proteome</keyword>
<evidence type="ECO:0000313" key="2">
    <source>
        <dbReference type="EMBL" id="KAK4225077.1"/>
    </source>
</evidence>
<comment type="caution">
    <text evidence="2">The sequence shown here is derived from an EMBL/GenBank/DDBJ whole genome shotgun (WGS) entry which is preliminary data.</text>
</comment>
<organism evidence="2 3">
    <name type="scientific">Podospora fimiseda</name>
    <dbReference type="NCBI Taxonomy" id="252190"/>
    <lineage>
        <taxon>Eukaryota</taxon>
        <taxon>Fungi</taxon>
        <taxon>Dikarya</taxon>
        <taxon>Ascomycota</taxon>
        <taxon>Pezizomycotina</taxon>
        <taxon>Sordariomycetes</taxon>
        <taxon>Sordariomycetidae</taxon>
        <taxon>Sordariales</taxon>
        <taxon>Podosporaceae</taxon>
        <taxon>Podospora</taxon>
    </lineage>
</organism>
<dbReference type="EMBL" id="MU865376">
    <property type="protein sequence ID" value="KAK4225077.1"/>
    <property type="molecule type" value="Genomic_DNA"/>
</dbReference>
<dbReference type="PROSITE" id="PS50181">
    <property type="entry name" value="FBOX"/>
    <property type="match status" value="1"/>
</dbReference>